<dbReference type="EMBL" id="JMZZ02000225">
    <property type="protein sequence ID" value="KFX72735.1"/>
    <property type="molecule type" value="Genomic_DNA"/>
</dbReference>
<dbReference type="AlphaFoldDB" id="A0A081U198"/>
<organism evidence="1">
    <name type="scientific">Bacteroides fragilis</name>
    <dbReference type="NCBI Taxonomy" id="817"/>
    <lineage>
        <taxon>Bacteria</taxon>
        <taxon>Pseudomonadati</taxon>
        <taxon>Bacteroidota</taxon>
        <taxon>Bacteroidia</taxon>
        <taxon>Bacteroidales</taxon>
        <taxon>Bacteroidaceae</taxon>
        <taxon>Bacteroides</taxon>
    </lineage>
</organism>
<dbReference type="PATRIC" id="fig|817.53.peg.4231"/>
<accession>A0A081U198</accession>
<reference evidence="1" key="1">
    <citation type="book" date="2014" name="THE 24TH EUROPEAN CONGRESS OF CLINICAL MICROBIOLOGY AND INFECTIOUS DISEASES" publisher="ECCMID 2014" city="Barcelona, Spain">
        <title>Identification of resistance genes in three multidrug-resistant Bacteroides fragilis isolates by whole genome sequencing.</title>
        <editorList>
            <person name="Unknown"/>
            <person name="A."/>
        </editorList>
        <authorList>
            <person name="Sydenham T.V."/>
            <person name="Hasman H."/>
            <person name="Wang M."/>
            <person name="Soki J."/>
            <person name="Nagy E."/>
            <person name="Justesen U.S."/>
        </authorList>
    </citation>
    <scope>NUCLEOTIDE SEQUENCE</scope>
    <source>
        <strain evidence="1">DCMOUH0018B</strain>
    </source>
</reference>
<reference evidence="1" key="2">
    <citation type="submission" date="2014-07" db="EMBL/GenBank/DDBJ databases">
        <title>Genetics and epidemiology of antimicrobial resistance in B. fragilis group.</title>
        <authorList>
            <person name="Sydenham T.V."/>
            <person name="Hasman H."/>
            <person name="Kemp M."/>
            <person name="Justesen U.S."/>
        </authorList>
    </citation>
    <scope>NUCLEOTIDE SEQUENCE [LARGE SCALE GENOMIC DNA]</scope>
    <source>
        <strain evidence="1">DCMOUH0018B</strain>
    </source>
</reference>
<sequence>MDDFLLRVSINIVYEQEDSQVLRALVPCFNQSFKFLFKFCSFIMETNSLVKLWTIIKLCLYYVQSKVVRNIIGQ</sequence>
<proteinExistence type="predicted"/>
<comment type="caution">
    <text evidence="1">The sequence shown here is derived from an EMBL/GenBank/DDBJ whole genome shotgun (WGS) entry which is preliminary data.</text>
</comment>
<name>A0A081U198_BACFG</name>
<protein>
    <submittedName>
        <fullName evidence="1">Uncharacterized protein</fullName>
    </submittedName>
</protein>
<evidence type="ECO:0000313" key="1">
    <source>
        <dbReference type="EMBL" id="KFX72735.1"/>
    </source>
</evidence>
<gene>
    <name evidence="1" type="ORF">EE52_0220505</name>
</gene>